<keyword evidence="2" id="KW-0998">Cell outer membrane</keyword>
<gene>
    <name evidence="4" type="ORF">DI533_07290</name>
</gene>
<dbReference type="InterPro" id="IPR012674">
    <property type="entry name" value="Calycin"/>
</dbReference>
<evidence type="ECO:0000313" key="5">
    <source>
        <dbReference type="Proteomes" id="UP000248975"/>
    </source>
</evidence>
<proteinExistence type="inferred from homology"/>
<reference evidence="4 5" key="1">
    <citation type="submission" date="2017-08" db="EMBL/GenBank/DDBJ databases">
        <title>Infants hospitalized years apart are colonized by the same room-sourced microbial strains.</title>
        <authorList>
            <person name="Brooks B."/>
            <person name="Olm M.R."/>
            <person name="Firek B.A."/>
            <person name="Baker R."/>
            <person name="Thomas B.C."/>
            <person name="Morowitz M.J."/>
            <person name="Banfield J.F."/>
        </authorList>
    </citation>
    <scope>NUCLEOTIDE SEQUENCE [LARGE SCALE GENOMIC DNA]</scope>
    <source>
        <strain evidence="4">S2_003_000_R2_11</strain>
    </source>
</reference>
<dbReference type="GO" id="GO:0008289">
    <property type="term" value="F:lipid binding"/>
    <property type="evidence" value="ECO:0007669"/>
    <property type="project" value="UniProtKB-UniRule"/>
</dbReference>
<dbReference type="GO" id="GO:0006950">
    <property type="term" value="P:response to stress"/>
    <property type="evidence" value="ECO:0007669"/>
    <property type="project" value="UniProtKB-ARBA"/>
</dbReference>
<dbReference type="PROSITE" id="PS51257">
    <property type="entry name" value="PROKAR_LIPOPROTEIN"/>
    <property type="match status" value="1"/>
</dbReference>
<dbReference type="Proteomes" id="UP000248975">
    <property type="component" value="Unassembled WGS sequence"/>
</dbReference>
<keyword evidence="2" id="KW-0472">Membrane</keyword>
<dbReference type="PANTHER" id="PTHR10612:SF34">
    <property type="entry name" value="APOLIPOPROTEIN D"/>
    <property type="match status" value="1"/>
</dbReference>
<feature type="domain" description="Lipocalin/cytosolic fatty-acid binding" evidence="3">
    <location>
        <begin position="41"/>
        <end position="173"/>
    </location>
</feature>
<comment type="function">
    <text evidence="2">Involved in the storage or transport of lipids necessary for membrane maintenance under stressful conditions. Displays a binding preference for lysophospholipids.</text>
</comment>
<evidence type="ECO:0000259" key="3">
    <source>
        <dbReference type="Pfam" id="PF08212"/>
    </source>
</evidence>
<dbReference type="PIRSF" id="PIRSF036893">
    <property type="entry name" value="Lipocalin_ApoD"/>
    <property type="match status" value="1"/>
</dbReference>
<comment type="subunit">
    <text evidence="2">Homodimer.</text>
</comment>
<protein>
    <recommendedName>
        <fullName evidence="2">Outer membrane lipoprotein Blc</fullName>
    </recommendedName>
</protein>
<dbReference type="CDD" id="cd19438">
    <property type="entry name" value="lipocalin_Blc-like"/>
    <property type="match status" value="1"/>
</dbReference>
<dbReference type="InterPro" id="IPR047202">
    <property type="entry name" value="Lipocalin_Blc-like_dom"/>
</dbReference>
<accession>A0A2W5SHS8</accession>
<comment type="subcellular location">
    <subcellularLocation>
        <location evidence="2">Cell outer membrane</location>
    </subcellularLocation>
</comment>
<evidence type="ECO:0000313" key="4">
    <source>
        <dbReference type="EMBL" id="PZR00373.1"/>
    </source>
</evidence>
<dbReference type="Pfam" id="PF08212">
    <property type="entry name" value="Lipocalin_2"/>
    <property type="match status" value="1"/>
</dbReference>
<keyword evidence="2" id="KW-0446">Lipid-binding</keyword>
<keyword evidence="2" id="KW-0449">Lipoprotein</keyword>
<dbReference type="InterPro" id="IPR022271">
    <property type="entry name" value="Lipocalin_ApoD"/>
</dbReference>
<dbReference type="EMBL" id="QFQS01000001">
    <property type="protein sequence ID" value="PZR00373.1"/>
    <property type="molecule type" value="Genomic_DNA"/>
</dbReference>
<comment type="similarity">
    <text evidence="1 2">Belongs to the calycin superfamily. Lipocalin family.</text>
</comment>
<evidence type="ECO:0000256" key="1">
    <source>
        <dbReference type="ARBA" id="ARBA00006889"/>
    </source>
</evidence>
<name>A0A2W5SHS8_CERSP</name>
<organism evidence="4 5">
    <name type="scientific">Cereibacter sphaeroides</name>
    <name type="common">Rhodobacter sphaeroides</name>
    <dbReference type="NCBI Taxonomy" id="1063"/>
    <lineage>
        <taxon>Bacteria</taxon>
        <taxon>Pseudomonadati</taxon>
        <taxon>Pseudomonadota</taxon>
        <taxon>Alphaproteobacteria</taxon>
        <taxon>Rhodobacterales</taxon>
        <taxon>Paracoccaceae</taxon>
        <taxon>Cereibacter</taxon>
    </lineage>
</organism>
<dbReference type="AlphaFoldDB" id="A0A2W5SHS8"/>
<dbReference type="PANTHER" id="PTHR10612">
    <property type="entry name" value="APOLIPOPROTEIN D"/>
    <property type="match status" value="1"/>
</dbReference>
<sequence>MKYITLAAALALSACQSYTPSSRFDGTPMFVVKNLQPGMLAGTWYQVASFPTPFMDGCHLNTATYTPLPDGRINLVNQCQMVDQPGVFRQQQGIGTISGPGQLTVRTGSALNTRIWVLDISRDGRTVILASPNRQAGWVLQRERKVTPEQLDRAREVYARNGFDAAALQVTRQGPLWSR</sequence>
<comment type="caution">
    <text evidence="4">The sequence shown here is derived from an EMBL/GenBank/DDBJ whole genome shotgun (WGS) entry which is preliminary data.</text>
</comment>
<dbReference type="Gene3D" id="2.40.128.20">
    <property type="match status" value="1"/>
</dbReference>
<dbReference type="GO" id="GO:0009279">
    <property type="term" value="C:cell outer membrane"/>
    <property type="evidence" value="ECO:0007669"/>
    <property type="project" value="UniProtKB-SubCell"/>
</dbReference>
<evidence type="ECO:0000256" key="2">
    <source>
        <dbReference type="PIRNR" id="PIRNR036893"/>
    </source>
</evidence>
<dbReference type="InterPro" id="IPR000566">
    <property type="entry name" value="Lipocln_cytosolic_FA-bd_dom"/>
</dbReference>
<dbReference type="SUPFAM" id="SSF50814">
    <property type="entry name" value="Lipocalins"/>
    <property type="match status" value="1"/>
</dbReference>